<accession>A0AAW0WFV2</accession>
<dbReference type="PANTHER" id="PTHR21008:SF0">
    <property type="entry name" value="S-ADENOSYLMETHIONINE SENSOR UPSTREAM OF MTORC1"/>
    <property type="match status" value="1"/>
</dbReference>
<evidence type="ECO:0008006" key="7">
    <source>
        <dbReference type="Google" id="ProtNLM"/>
    </source>
</evidence>
<keyword evidence="2" id="KW-0808">Transferase</keyword>
<dbReference type="HAMAP" id="MF_03044">
    <property type="entry name" value="BMT2"/>
    <property type="match status" value="1"/>
</dbReference>
<dbReference type="InterPro" id="IPR029063">
    <property type="entry name" value="SAM-dependent_MTases_sf"/>
</dbReference>
<dbReference type="GO" id="GO:0032259">
    <property type="term" value="P:methylation"/>
    <property type="evidence" value="ECO:0007669"/>
    <property type="project" value="UniProtKB-KW"/>
</dbReference>
<gene>
    <name evidence="5" type="ORF">OTU49_007699</name>
</gene>
<evidence type="ECO:0000256" key="3">
    <source>
        <dbReference type="ARBA" id="ARBA00022691"/>
    </source>
</evidence>
<dbReference type="Proteomes" id="UP001445076">
    <property type="component" value="Unassembled WGS sequence"/>
</dbReference>
<organism evidence="5 6">
    <name type="scientific">Cherax quadricarinatus</name>
    <name type="common">Australian red claw crayfish</name>
    <dbReference type="NCBI Taxonomy" id="27406"/>
    <lineage>
        <taxon>Eukaryota</taxon>
        <taxon>Metazoa</taxon>
        <taxon>Ecdysozoa</taxon>
        <taxon>Arthropoda</taxon>
        <taxon>Crustacea</taxon>
        <taxon>Multicrustacea</taxon>
        <taxon>Malacostraca</taxon>
        <taxon>Eumalacostraca</taxon>
        <taxon>Eucarida</taxon>
        <taxon>Decapoda</taxon>
        <taxon>Pleocyemata</taxon>
        <taxon>Astacidea</taxon>
        <taxon>Parastacoidea</taxon>
        <taxon>Parastacidae</taxon>
        <taxon>Cherax</taxon>
    </lineage>
</organism>
<keyword evidence="3" id="KW-0949">S-adenosyl-L-methionine</keyword>
<keyword evidence="6" id="KW-1185">Reference proteome</keyword>
<dbReference type="GO" id="GO:1904262">
    <property type="term" value="P:negative regulation of TORC1 signaling"/>
    <property type="evidence" value="ECO:0007669"/>
    <property type="project" value="TreeGrafter"/>
</dbReference>
<dbReference type="GO" id="GO:0008168">
    <property type="term" value="F:methyltransferase activity"/>
    <property type="evidence" value="ECO:0007669"/>
    <property type="project" value="UniProtKB-KW"/>
</dbReference>
<dbReference type="AlphaFoldDB" id="A0AAW0WFV2"/>
<dbReference type="Gene3D" id="3.40.50.150">
    <property type="entry name" value="Vaccinia Virus protein VP39"/>
    <property type="match status" value="1"/>
</dbReference>
<evidence type="ECO:0000313" key="6">
    <source>
        <dbReference type="Proteomes" id="UP001445076"/>
    </source>
</evidence>
<feature type="non-terminal residue" evidence="5">
    <location>
        <position position="450"/>
    </location>
</feature>
<evidence type="ECO:0000256" key="1">
    <source>
        <dbReference type="ARBA" id="ARBA00022603"/>
    </source>
</evidence>
<evidence type="ECO:0000256" key="2">
    <source>
        <dbReference type="ARBA" id="ARBA00022679"/>
    </source>
</evidence>
<reference evidence="5 6" key="1">
    <citation type="journal article" date="2024" name="BMC Genomics">
        <title>Genome assembly of redclaw crayfish (Cherax quadricarinatus) provides insights into its immune adaptation and hypoxia tolerance.</title>
        <authorList>
            <person name="Liu Z."/>
            <person name="Zheng J."/>
            <person name="Li H."/>
            <person name="Fang K."/>
            <person name="Wang S."/>
            <person name="He J."/>
            <person name="Zhou D."/>
            <person name="Weng S."/>
            <person name="Chi M."/>
            <person name="Gu Z."/>
            <person name="He J."/>
            <person name="Li F."/>
            <person name="Wang M."/>
        </authorList>
    </citation>
    <scope>NUCLEOTIDE SEQUENCE [LARGE SCALE GENOMIC DNA]</scope>
    <source>
        <strain evidence="5">ZL_2023a</strain>
    </source>
</reference>
<comment type="caution">
    <text evidence="5">The sequence shown here is derived from an EMBL/GenBank/DDBJ whole genome shotgun (WGS) entry which is preliminary data.</text>
</comment>
<keyword evidence="1" id="KW-0489">Methyltransferase</keyword>
<evidence type="ECO:0000313" key="5">
    <source>
        <dbReference type="EMBL" id="KAK8730916.1"/>
    </source>
</evidence>
<evidence type="ECO:0000256" key="4">
    <source>
        <dbReference type="SAM" id="MobiDB-lite"/>
    </source>
</evidence>
<feature type="region of interest" description="Disordered" evidence="4">
    <location>
        <begin position="265"/>
        <end position="288"/>
    </location>
</feature>
<sequence length="450" mass="51632">MDKEGKRLAEVVRRTHKHLRKQYKLGEDAAQVWKQHTQHEEDLQTYANAMHTLATQHWEARQQVNTSRVIWIHSAIMEYFQGGEMQRTTEKEMRKIEHLDLKADDSDLANGCKLPLTSKVRLLDVGSCYNPFLVYDEFDVTAIDLCPAHLSVKRCDFLSLEVCTEVRKEEDIKNSRGSDKCQTTNISPTNILLETNSSSNISRNLKHNGNTELVTSSVWDEKLNAVIVQDKCNSEIFETVGGTNLTEISLQKTCLQNIENESIVENTSSSGTNLENTQDSENKSLVENTSNSRRIFNTEVRESGASINEVTYLQGSSFDVVVFSLLLEYIPSPMHRFLCCQKAYNLLKPNGIFCIITPDSKHQNANVHLYKLWKISLGYLGFARIKYEKHTHFHGMVFRRGLCKQAWQLDATRQLSFMKKINIKKKFAGIDYNKISNEMYIPQDFQDLSD</sequence>
<proteinExistence type="inferred from homology"/>
<dbReference type="InterPro" id="IPR021867">
    <property type="entry name" value="Bmt2/SAMTOR"/>
</dbReference>
<dbReference type="SUPFAM" id="SSF53335">
    <property type="entry name" value="S-adenosyl-L-methionine-dependent methyltransferases"/>
    <property type="match status" value="1"/>
</dbReference>
<dbReference type="CDD" id="cd02440">
    <property type="entry name" value="AdoMet_MTases"/>
    <property type="match status" value="1"/>
</dbReference>
<dbReference type="EMBL" id="JARKIK010000062">
    <property type="protein sequence ID" value="KAK8730916.1"/>
    <property type="molecule type" value="Genomic_DNA"/>
</dbReference>
<protein>
    <recommendedName>
        <fullName evidence="7">Methyltransferase BMT2 homolog</fullName>
    </recommendedName>
</protein>
<name>A0AAW0WFV2_CHEQU</name>
<dbReference type="PANTHER" id="PTHR21008">
    <property type="entry name" value="S-ADENOSYLMETHIONINE SENSOR UPSTREAM OF MTORC1-RELATED"/>
    <property type="match status" value="1"/>
</dbReference>